<feature type="compositionally biased region" description="Polar residues" evidence="1">
    <location>
        <begin position="789"/>
        <end position="799"/>
    </location>
</feature>
<dbReference type="Proteomes" id="UP001049518">
    <property type="component" value="Chromosome"/>
</dbReference>
<dbReference type="EMBL" id="CP059572">
    <property type="protein sequence ID" value="QXJ22225.1"/>
    <property type="molecule type" value="Genomic_DNA"/>
</dbReference>
<sequence length="799" mass="85325">MTDDPAARAAGGADGAGHRHADGRHAPDREHGPAAPGAGPGGPEAQDRAGKEREGKEREGRDGEGADKDAARPDPAAEALRGLRGSEDSLTRAETERFAAILEGAWGRMLRERRSGDVHIGTLTMFGDEVKVGGDLGVGGARAGGGTVARDTVPLDGATLSAHRDFYVRPPGYTDALGLLGEHHLLVLAVPVGTGRDAAAVNLLTDALAAAGHAADAAADAGACYHLTDPAAVVMGDWTPAVTRAGYIVDLDGPAKGRDLVVSSGLDEGWIDMTARRVRAAEGFMVVLTGAPRGALMEAAAHSRHVVTSLGEVDPAAVIARRLFGPDPGPGALDDLRRSLAEAGALDLMARQPGPRMAVRLAAALGEHDDPASAVQSLSDPTTQVHAWFGRHRAPETTCFTLATAALEGAGYLTVSDAAVELYRLLDPTAADPPDLRFRERLGTDHPWIELSDERAGNGAAARWEPARVRFTDDLLQPAVLTYAWHHLDGCRPVLLRWLRRLVDHRDIEVRGRAAVTVGLLARGDLDYALHRFLRSWAGDESRTQRETAAAALGLAASERELTEPVWRLLESWAAEGGTPFQNRLRRTAAGAVGGPLGNWQPERALVLLGDVLDDEQWSGLVAVSTSVLRLVEQGRETEVLGALLEWSRPQDDSALVAQALSVFVFVALSPVPWSHVPGGSAGAPLVVADNGRHRRQMEELWARALARKPAQEHALEALRDFLTEQADNDPATLEAVRAMVVGVAARSDRHRRRLDWYFSTWAADEERPCRPAAVLRRALPRPRGSDPYASSTTRSPRA</sequence>
<feature type="region of interest" description="Disordered" evidence="1">
    <location>
        <begin position="1"/>
        <end position="89"/>
    </location>
</feature>
<organism evidence="2 3">
    <name type="scientific">Actinomadura graeca</name>
    <dbReference type="NCBI Taxonomy" id="2750812"/>
    <lineage>
        <taxon>Bacteria</taxon>
        <taxon>Bacillati</taxon>
        <taxon>Actinomycetota</taxon>
        <taxon>Actinomycetes</taxon>
        <taxon>Streptosporangiales</taxon>
        <taxon>Thermomonosporaceae</taxon>
        <taxon>Actinomadura</taxon>
    </lineage>
</organism>
<gene>
    <name evidence="2" type="ORF">AGRA3207_003192</name>
</gene>
<name>A0ABX8QTS1_9ACTN</name>
<evidence type="ECO:0000313" key="3">
    <source>
        <dbReference type="Proteomes" id="UP001049518"/>
    </source>
</evidence>
<feature type="compositionally biased region" description="Basic and acidic residues" evidence="1">
    <location>
        <begin position="16"/>
        <end position="32"/>
    </location>
</feature>
<reference evidence="2" key="1">
    <citation type="submission" date="2020-07" db="EMBL/GenBank/DDBJ databases">
        <authorList>
            <person name="Tarantini F.S."/>
            <person name="Hong K.W."/>
            <person name="Chan K.G."/>
        </authorList>
    </citation>
    <scope>NUCLEOTIDE SEQUENCE</scope>
    <source>
        <strain evidence="2">32-07</strain>
    </source>
</reference>
<feature type="region of interest" description="Disordered" evidence="1">
    <location>
        <begin position="775"/>
        <end position="799"/>
    </location>
</feature>
<feature type="compositionally biased region" description="Basic and acidic residues" evidence="1">
    <location>
        <begin position="45"/>
        <end position="72"/>
    </location>
</feature>
<protein>
    <recommendedName>
        <fullName evidence="4">HEAT repeat domain-containing protein</fullName>
    </recommendedName>
</protein>
<evidence type="ECO:0008006" key="4">
    <source>
        <dbReference type="Google" id="ProtNLM"/>
    </source>
</evidence>
<accession>A0ABX8QTS1</accession>
<dbReference type="SUPFAM" id="SSF48371">
    <property type="entry name" value="ARM repeat"/>
    <property type="match status" value="1"/>
</dbReference>
<dbReference type="RefSeq" id="WP_231335436.1">
    <property type="nucleotide sequence ID" value="NZ_CP059572.1"/>
</dbReference>
<proteinExistence type="predicted"/>
<dbReference type="InterPro" id="IPR016024">
    <property type="entry name" value="ARM-type_fold"/>
</dbReference>
<evidence type="ECO:0000313" key="2">
    <source>
        <dbReference type="EMBL" id="QXJ22225.1"/>
    </source>
</evidence>
<keyword evidence="3" id="KW-1185">Reference proteome</keyword>
<evidence type="ECO:0000256" key="1">
    <source>
        <dbReference type="SAM" id="MobiDB-lite"/>
    </source>
</evidence>